<dbReference type="AlphaFoldDB" id="A0A3B0C088"/>
<evidence type="ECO:0000256" key="5">
    <source>
        <dbReference type="SAM" id="Phobius"/>
    </source>
</evidence>
<dbReference type="Proteomes" id="UP000282311">
    <property type="component" value="Unassembled WGS sequence"/>
</dbReference>
<sequence length="146" mass="15765">MELWAIWLIVAAVLLVIEMMTLTFYLLWIAIGAVVAAALALFVTDSFVWQVLPGCAVVLVLTTFTKPITRYFRSSKGFSDAVDELVGKPGIVLEPAEEGKPGIVKVGNETWSAVSITGEPLAQGDTVVVVERGSATLRVDKWKGEV</sequence>
<evidence type="ECO:0000256" key="1">
    <source>
        <dbReference type="ARBA" id="ARBA00004141"/>
    </source>
</evidence>
<name>A0A3B0C088_9BACL</name>
<reference evidence="7 8" key="1">
    <citation type="journal article" date="2007" name="Int. J. Syst. Evol. Microbiol.">
        <title>Paenibacillus ginsengarvi sp. nov., isolated from soil from ginseng cultivation.</title>
        <authorList>
            <person name="Yoon M.H."/>
            <person name="Ten L.N."/>
            <person name="Im W.T."/>
        </authorList>
    </citation>
    <scope>NUCLEOTIDE SEQUENCE [LARGE SCALE GENOMIC DNA]</scope>
    <source>
        <strain evidence="7 8">KCTC 13059</strain>
    </source>
</reference>
<dbReference type="InterPro" id="IPR002810">
    <property type="entry name" value="NfeD-like_C"/>
</dbReference>
<organism evidence="7 8">
    <name type="scientific">Paenibacillus ginsengarvi</name>
    <dbReference type="NCBI Taxonomy" id="400777"/>
    <lineage>
        <taxon>Bacteria</taxon>
        <taxon>Bacillati</taxon>
        <taxon>Bacillota</taxon>
        <taxon>Bacilli</taxon>
        <taxon>Bacillales</taxon>
        <taxon>Paenibacillaceae</taxon>
        <taxon>Paenibacillus</taxon>
    </lineage>
</organism>
<feature type="transmembrane region" description="Helical" evidence="5">
    <location>
        <begin position="46"/>
        <end position="64"/>
    </location>
</feature>
<gene>
    <name evidence="7" type="ORF">D7M11_21270</name>
</gene>
<evidence type="ECO:0000256" key="2">
    <source>
        <dbReference type="ARBA" id="ARBA00022692"/>
    </source>
</evidence>
<evidence type="ECO:0000313" key="8">
    <source>
        <dbReference type="Proteomes" id="UP000282311"/>
    </source>
</evidence>
<accession>A0A3B0C088</accession>
<dbReference type="SUPFAM" id="SSF141322">
    <property type="entry name" value="NfeD domain-like"/>
    <property type="match status" value="1"/>
</dbReference>
<proteinExistence type="predicted"/>
<comment type="subcellular location">
    <subcellularLocation>
        <location evidence="1">Membrane</location>
        <topology evidence="1">Multi-pass membrane protein</topology>
    </subcellularLocation>
</comment>
<dbReference type="GO" id="GO:0005886">
    <property type="term" value="C:plasma membrane"/>
    <property type="evidence" value="ECO:0007669"/>
    <property type="project" value="TreeGrafter"/>
</dbReference>
<dbReference type="OrthoDB" id="894082at2"/>
<keyword evidence="4 5" id="KW-0472">Membrane</keyword>
<feature type="transmembrane region" description="Helical" evidence="5">
    <location>
        <begin position="7"/>
        <end position="40"/>
    </location>
</feature>
<evidence type="ECO:0000259" key="6">
    <source>
        <dbReference type="Pfam" id="PF01957"/>
    </source>
</evidence>
<keyword evidence="8" id="KW-1185">Reference proteome</keyword>
<feature type="domain" description="NfeD-like C-terminal" evidence="6">
    <location>
        <begin position="82"/>
        <end position="141"/>
    </location>
</feature>
<evidence type="ECO:0000256" key="4">
    <source>
        <dbReference type="ARBA" id="ARBA00023136"/>
    </source>
</evidence>
<dbReference type="Pfam" id="PF01957">
    <property type="entry name" value="NfeD"/>
    <property type="match status" value="1"/>
</dbReference>
<evidence type="ECO:0000313" key="7">
    <source>
        <dbReference type="EMBL" id="RKN79215.1"/>
    </source>
</evidence>
<dbReference type="InterPro" id="IPR012340">
    <property type="entry name" value="NA-bd_OB-fold"/>
</dbReference>
<dbReference type="Gene3D" id="2.40.50.140">
    <property type="entry name" value="Nucleic acid-binding proteins"/>
    <property type="match status" value="1"/>
</dbReference>
<protein>
    <submittedName>
        <fullName evidence="7">NfeD family protein</fullName>
    </submittedName>
</protein>
<dbReference type="InterPro" id="IPR052165">
    <property type="entry name" value="Membrane_assoc_protease"/>
</dbReference>
<dbReference type="PANTHER" id="PTHR33507">
    <property type="entry name" value="INNER MEMBRANE PROTEIN YBBJ"/>
    <property type="match status" value="1"/>
</dbReference>
<comment type="caution">
    <text evidence="7">The sequence shown here is derived from an EMBL/GenBank/DDBJ whole genome shotgun (WGS) entry which is preliminary data.</text>
</comment>
<dbReference type="EMBL" id="RBAH01000016">
    <property type="protein sequence ID" value="RKN79215.1"/>
    <property type="molecule type" value="Genomic_DNA"/>
</dbReference>
<evidence type="ECO:0000256" key="3">
    <source>
        <dbReference type="ARBA" id="ARBA00022989"/>
    </source>
</evidence>
<keyword evidence="3 5" id="KW-1133">Transmembrane helix</keyword>
<dbReference type="PANTHER" id="PTHR33507:SF3">
    <property type="entry name" value="INNER MEMBRANE PROTEIN YBBJ"/>
    <property type="match status" value="1"/>
</dbReference>
<keyword evidence="2 5" id="KW-0812">Transmembrane</keyword>
<dbReference type="RefSeq" id="WP_120749270.1">
    <property type="nucleotide sequence ID" value="NZ_RBAH01000016.1"/>
</dbReference>